<protein>
    <recommendedName>
        <fullName evidence="5">Olfactomedin-like domain-containing protein</fullName>
    </recommendedName>
</protein>
<feature type="transmembrane region" description="Helical" evidence="4">
    <location>
        <begin position="12"/>
        <end position="33"/>
    </location>
</feature>
<comment type="subcellular location">
    <subcellularLocation>
        <location evidence="1">Secreted</location>
    </subcellularLocation>
</comment>
<dbReference type="AlphaFoldDB" id="A0A8J2MQY5"/>
<dbReference type="PANTHER" id="PTHR23192:SF35">
    <property type="entry name" value="OLFACTOMEDIN-LIKE DOMAIN-CONTAINING PROTEIN"/>
    <property type="match status" value="1"/>
</dbReference>
<comment type="caution">
    <text evidence="3">Lacks conserved residue(s) required for the propagation of feature annotation.</text>
</comment>
<dbReference type="GO" id="GO:0007165">
    <property type="term" value="P:signal transduction"/>
    <property type="evidence" value="ECO:0007669"/>
    <property type="project" value="TreeGrafter"/>
</dbReference>
<dbReference type="GO" id="GO:0005615">
    <property type="term" value="C:extracellular space"/>
    <property type="evidence" value="ECO:0007669"/>
    <property type="project" value="TreeGrafter"/>
</dbReference>
<evidence type="ECO:0000256" key="4">
    <source>
        <dbReference type="SAM" id="Phobius"/>
    </source>
</evidence>
<evidence type="ECO:0000259" key="5">
    <source>
        <dbReference type="PROSITE" id="PS51132"/>
    </source>
</evidence>
<dbReference type="SMART" id="SM00284">
    <property type="entry name" value="OLF"/>
    <property type="match status" value="1"/>
</dbReference>
<dbReference type="EMBL" id="CAKAEH010001509">
    <property type="protein sequence ID" value="CAG9537020.1"/>
    <property type="molecule type" value="Genomic_DNA"/>
</dbReference>
<dbReference type="Pfam" id="PF02191">
    <property type="entry name" value="OLF"/>
    <property type="match status" value="1"/>
</dbReference>
<evidence type="ECO:0000313" key="7">
    <source>
        <dbReference type="Proteomes" id="UP000746747"/>
    </source>
</evidence>
<reference evidence="6" key="1">
    <citation type="submission" date="2021-09" db="EMBL/GenBank/DDBJ databases">
        <authorList>
            <consortium name="Pathogen Informatics"/>
        </authorList>
    </citation>
    <scope>NUCLEOTIDE SEQUENCE</scope>
</reference>
<keyword evidence="7" id="KW-1185">Reference proteome</keyword>
<dbReference type="Proteomes" id="UP000746747">
    <property type="component" value="Unassembled WGS sequence"/>
</dbReference>
<evidence type="ECO:0000256" key="1">
    <source>
        <dbReference type="ARBA" id="ARBA00004613"/>
    </source>
</evidence>
<dbReference type="OrthoDB" id="8626508at2759"/>
<feature type="domain" description="Olfactomedin-like" evidence="5">
    <location>
        <begin position="128"/>
        <end position="372"/>
    </location>
</feature>
<keyword evidence="4" id="KW-1133">Transmembrane helix</keyword>
<accession>A0A8J2MQY5</accession>
<gene>
    <name evidence="6" type="ORF">CJOHNSTONI_LOCUS6882</name>
</gene>
<name>A0A8J2MQY5_9BILA</name>
<dbReference type="PANTHER" id="PTHR23192">
    <property type="entry name" value="OLFACTOMEDIN-RELATED"/>
    <property type="match status" value="1"/>
</dbReference>
<keyword evidence="4" id="KW-0812">Transmembrane</keyword>
<evidence type="ECO:0000256" key="2">
    <source>
        <dbReference type="ARBA" id="ARBA00022525"/>
    </source>
</evidence>
<evidence type="ECO:0000256" key="3">
    <source>
        <dbReference type="PROSITE-ProRule" id="PRU00446"/>
    </source>
</evidence>
<keyword evidence="4" id="KW-0472">Membrane</keyword>
<dbReference type="InterPro" id="IPR003112">
    <property type="entry name" value="Olfac-like_dom"/>
</dbReference>
<comment type="caution">
    <text evidence="6">The sequence shown here is derived from an EMBL/GenBank/DDBJ whole genome shotgun (WGS) entry which is preliminary data.</text>
</comment>
<dbReference type="PROSITE" id="PS51132">
    <property type="entry name" value="OLF"/>
    <property type="match status" value="1"/>
</dbReference>
<keyword evidence="2" id="KW-0964">Secreted</keyword>
<organism evidence="6 7">
    <name type="scientific">Cercopithifilaria johnstoni</name>
    <dbReference type="NCBI Taxonomy" id="2874296"/>
    <lineage>
        <taxon>Eukaryota</taxon>
        <taxon>Metazoa</taxon>
        <taxon>Ecdysozoa</taxon>
        <taxon>Nematoda</taxon>
        <taxon>Chromadorea</taxon>
        <taxon>Rhabditida</taxon>
        <taxon>Spirurina</taxon>
        <taxon>Spiruromorpha</taxon>
        <taxon>Filarioidea</taxon>
        <taxon>Onchocercidae</taxon>
        <taxon>Cercopithifilaria</taxon>
    </lineage>
</organism>
<evidence type="ECO:0000313" key="6">
    <source>
        <dbReference type="EMBL" id="CAG9537020.1"/>
    </source>
</evidence>
<sequence>MFYHNKLLSNRSIIIGLLATIIFIEAIIIGILLQQQPTKLINNQNDTCGIMSNHSRYRREIHDIENSNEWKYADLSSTLYLPIYAQISYKSLKAICEEHNKRRMKHKWKHVKNITTYNNRPRRLNKRGCGLISSISRPHILAHRLNKIGGIVRHGTHWFQTEYSLGYNVFEYYNLNDLRSSHPSAIHSLDIAQFDGTDNTACNGNNFIYYASSTSSIYSYQIDEKRSKSAAIDVSKIPIYKFSHSYVDLENDGSQLWILYHSISDGTIKASLRDCTTLVERKSWILQFLDTKTIVNAFIACNHLYTITQNVTSNILNIIYDFGTDKFFDNIPQIGSWKRYGIPSTVQYDHTTKTINIFENGIIYSIAVQISKNY</sequence>
<proteinExistence type="predicted"/>
<dbReference type="InterPro" id="IPR050605">
    <property type="entry name" value="Olfactomedin-like_domain"/>
</dbReference>